<dbReference type="OrthoDB" id="1798014at2"/>
<feature type="transmembrane region" description="Helical" evidence="1">
    <location>
        <begin position="5"/>
        <end position="22"/>
    </location>
</feature>
<dbReference type="EMBL" id="AVBF01000015">
    <property type="protein sequence ID" value="KGP73254.1"/>
    <property type="molecule type" value="Genomic_DNA"/>
</dbReference>
<gene>
    <name evidence="2" type="ORF">N782_06435</name>
</gene>
<dbReference type="AlphaFoldDB" id="A0A0A2TCJ2"/>
<evidence type="ECO:0000313" key="2">
    <source>
        <dbReference type="EMBL" id="KGP73254.1"/>
    </source>
</evidence>
<name>A0A0A2TCJ2_9BACI</name>
<protein>
    <submittedName>
        <fullName evidence="2">Uncharacterized protein</fullName>
    </submittedName>
</protein>
<comment type="caution">
    <text evidence="2">The sequence shown here is derived from an EMBL/GenBank/DDBJ whole genome shotgun (WGS) entry which is preliminary data.</text>
</comment>
<keyword evidence="1" id="KW-1133">Transmembrane helix</keyword>
<proteinExistence type="predicted"/>
<feature type="transmembrane region" description="Helical" evidence="1">
    <location>
        <begin position="82"/>
        <end position="102"/>
    </location>
</feature>
<keyword evidence="3" id="KW-1185">Reference proteome</keyword>
<keyword evidence="1" id="KW-0472">Membrane</keyword>
<sequence length="144" mass="16492">MKRFLLYFISTVTFIALVFWGYQLPDLAREALMFEGRLEGLYILVVIFTFLFPTLIGILLRLPKFIKEVNEKRKWSIDWVKLCAMGIPTLYVSQIIILFSSLPHSVPLPFSGALMRNIESPLSTIAGIIFGYIVLDSLKEKNDS</sequence>
<evidence type="ECO:0000313" key="3">
    <source>
        <dbReference type="Proteomes" id="UP000030147"/>
    </source>
</evidence>
<dbReference type="Proteomes" id="UP000030147">
    <property type="component" value="Unassembled WGS sequence"/>
</dbReference>
<evidence type="ECO:0000256" key="1">
    <source>
        <dbReference type="SAM" id="Phobius"/>
    </source>
</evidence>
<dbReference type="RefSeq" id="WP_036817986.1">
    <property type="nucleotide sequence ID" value="NZ_AVBF01000015.1"/>
</dbReference>
<feature type="transmembrane region" description="Helical" evidence="1">
    <location>
        <begin position="122"/>
        <end position="138"/>
    </location>
</feature>
<accession>A0A0A2TCJ2</accession>
<reference evidence="2 3" key="1">
    <citation type="journal article" date="2015" name="Stand. Genomic Sci.">
        <title>High quality draft genome sequence of the moderately halophilic bacterium Pontibacillus yanchengensis Y32(T) and comparison among Pontibacillus genomes.</title>
        <authorList>
            <person name="Huang J."/>
            <person name="Qiao Z.X."/>
            <person name="Tang J.W."/>
            <person name="Wang G."/>
        </authorList>
    </citation>
    <scope>NUCLEOTIDE SEQUENCE [LARGE SCALE GENOMIC DNA]</scope>
    <source>
        <strain evidence="2 3">Y32</strain>
    </source>
</reference>
<organism evidence="2 3">
    <name type="scientific">Pontibacillus yanchengensis Y32</name>
    <dbReference type="NCBI Taxonomy" id="1385514"/>
    <lineage>
        <taxon>Bacteria</taxon>
        <taxon>Bacillati</taxon>
        <taxon>Bacillota</taxon>
        <taxon>Bacilli</taxon>
        <taxon>Bacillales</taxon>
        <taxon>Bacillaceae</taxon>
        <taxon>Pontibacillus</taxon>
    </lineage>
</organism>
<feature type="transmembrane region" description="Helical" evidence="1">
    <location>
        <begin position="42"/>
        <end position="62"/>
    </location>
</feature>
<dbReference type="eggNOG" id="ENOG5032ZDG">
    <property type="taxonomic scope" value="Bacteria"/>
</dbReference>
<keyword evidence="1" id="KW-0812">Transmembrane</keyword>